<dbReference type="RefSeq" id="WP_198484272.1">
    <property type="nucleotide sequence ID" value="NZ_CP065997.1"/>
</dbReference>
<keyword evidence="2" id="KW-0662">Pyridine nucleotide biosynthesis</keyword>
<comment type="catalytic activity">
    <reaction evidence="8">
        <text>beta-nicotinamide D-ribonucleotide + diphosphate = 5-phospho-alpha-D-ribose 1-diphosphate + nicotinamide + H(+)</text>
        <dbReference type="Rhea" id="RHEA:16149"/>
        <dbReference type="ChEBI" id="CHEBI:14649"/>
        <dbReference type="ChEBI" id="CHEBI:15378"/>
        <dbReference type="ChEBI" id="CHEBI:17154"/>
        <dbReference type="ChEBI" id="CHEBI:33019"/>
        <dbReference type="ChEBI" id="CHEBI:58017"/>
        <dbReference type="EC" id="2.4.2.12"/>
    </reaction>
    <physiologicalReaction direction="right-to-left" evidence="8">
        <dbReference type="Rhea" id="RHEA:16151"/>
    </physiologicalReaction>
</comment>
<dbReference type="Gene3D" id="3.20.20.70">
    <property type="entry name" value="Aldolase class I"/>
    <property type="match status" value="1"/>
</dbReference>
<dbReference type="GO" id="GO:0009435">
    <property type="term" value="P:NAD+ biosynthetic process"/>
    <property type="evidence" value="ECO:0007669"/>
    <property type="project" value="InterPro"/>
</dbReference>
<dbReference type="InterPro" id="IPR016471">
    <property type="entry name" value="Nicotinamide_PRibTrfase"/>
</dbReference>
<proteinExistence type="inferred from homology"/>
<feature type="domain" description="Nicotinate/nicotinamide phosphoribosyltransferase" evidence="9">
    <location>
        <begin position="198"/>
        <end position="505"/>
    </location>
</feature>
<evidence type="ECO:0000256" key="3">
    <source>
        <dbReference type="ARBA" id="ARBA00022676"/>
    </source>
</evidence>
<dbReference type="GO" id="GO:0016874">
    <property type="term" value="F:ligase activity"/>
    <property type="evidence" value="ECO:0007669"/>
    <property type="project" value="UniProtKB-KW"/>
</dbReference>
<protein>
    <recommendedName>
        <fullName evidence="7">Nicotinamide phosphoribosyltransferase</fullName>
        <ecNumber evidence="6">2.4.2.12</ecNumber>
    </recommendedName>
</protein>
<feature type="domain" description="Nicotinamide phosphoribosyltransferase N-terminal" evidence="10">
    <location>
        <begin position="15"/>
        <end position="71"/>
    </location>
</feature>
<reference evidence="11 12" key="1">
    <citation type="submission" date="2020-12" db="EMBL/GenBank/DDBJ databases">
        <title>FDA dAtabase for Regulatory Grade micrObial Sequences (FDA-ARGOS): Supporting development and validation of Infectious Disease Dx tests.</title>
        <authorList>
            <person name="Sproer C."/>
            <person name="Gronow S."/>
            <person name="Severitt S."/>
            <person name="Schroder I."/>
            <person name="Tallon L."/>
            <person name="Sadzewicz L."/>
            <person name="Zhao X."/>
            <person name="Boylan J."/>
            <person name="Ott S."/>
            <person name="Bowen H."/>
            <person name="Vavikolanu K."/>
            <person name="Mehta A."/>
            <person name="Aluvathingal J."/>
            <person name="Nadendla S."/>
            <person name="Lowell S."/>
            <person name="Myers T."/>
            <person name="Yan Y."/>
            <person name="Sichtig H."/>
        </authorList>
    </citation>
    <scope>NUCLEOTIDE SEQUENCE [LARGE SCALE GENOMIC DNA]</scope>
    <source>
        <strain evidence="11 12">FDAARGOS_1050</strain>
    </source>
</reference>
<dbReference type="GO" id="GO:0047280">
    <property type="term" value="F:nicotinamide phosphoribosyltransferase activity"/>
    <property type="evidence" value="ECO:0007669"/>
    <property type="project" value="UniProtKB-EC"/>
</dbReference>
<evidence type="ECO:0000256" key="4">
    <source>
        <dbReference type="ARBA" id="ARBA00022679"/>
    </source>
</evidence>
<keyword evidence="3 11" id="KW-0328">Glycosyltransferase</keyword>
<accession>A0A7T4E2R8</accession>
<comment type="pathway">
    <text evidence="5">Cofactor biosynthesis; NAD(+) biosynthesis; nicotinamide D-ribonucleotide from 5-phospho-alpha-D-ribose 1-diphosphate and nicotinamide: step 1/1.</text>
</comment>
<name>A0A7T4E2R8_9BURK</name>
<dbReference type="Pfam" id="PF18127">
    <property type="entry name" value="NAMPT_N"/>
    <property type="match status" value="1"/>
</dbReference>
<dbReference type="EC" id="2.4.2.12" evidence="6"/>
<dbReference type="Proteomes" id="UP000595231">
    <property type="component" value="Chromosome"/>
</dbReference>
<evidence type="ECO:0000256" key="7">
    <source>
        <dbReference type="ARBA" id="ARBA00035036"/>
    </source>
</evidence>
<organism evidence="11 12">
    <name type="scientific">Achromobacter deleyi</name>
    <dbReference type="NCBI Taxonomy" id="1353891"/>
    <lineage>
        <taxon>Bacteria</taxon>
        <taxon>Pseudomonadati</taxon>
        <taxon>Pseudomonadota</taxon>
        <taxon>Betaproteobacteria</taxon>
        <taxon>Burkholderiales</taxon>
        <taxon>Alcaligenaceae</taxon>
        <taxon>Achromobacter</taxon>
    </lineage>
</organism>
<dbReference type="InterPro" id="IPR036068">
    <property type="entry name" value="Nicotinate_pribotase-like_C"/>
</dbReference>
<dbReference type="NCBIfam" id="NF006629">
    <property type="entry name" value="PRK09198.1"/>
    <property type="match status" value="1"/>
</dbReference>
<keyword evidence="11" id="KW-0436">Ligase</keyword>
<gene>
    <name evidence="11" type="ORF">I6I07_25800</name>
</gene>
<dbReference type="AlphaFoldDB" id="A0A7T4E2R8"/>
<evidence type="ECO:0000256" key="5">
    <source>
        <dbReference type="ARBA" id="ARBA00035007"/>
    </source>
</evidence>
<dbReference type="InterPro" id="IPR041525">
    <property type="entry name" value="N/Namide_PRibTrfase"/>
</dbReference>
<sequence length="574" mass="63866">MNAPVPTTKNGINPLLQADFYKTGHPFQYPRGTNKILANFTPRSARLAPVLPELFDNKIVWFGLQGFIKEILIDLFNREFFGKPAGAAVRQYQRRVDNALGKGAVTVDHLQALYELGYLPLEIRSLPEGARVDIRVPPVTFVNTKPEFAWLVTYIETLFSCESWKPSTVATIAFEYRKLLTYFARLTGSPMDFVNWQGHDFSMRGMSGLYDARKSGAGHLLSFTGTDTIPAIDYLEDIYGADSDRELVGGSVPATEHSVMCLGSKEGEIETIRRLVTQVYPAGIVSVVSDTWDFWQVVTDFAAALKSEILARQPDPFGNAKVVFRPDSGDPVKILTGYFCTDVSSVEDAPALAAARRDGFEAVRDIATGRYWRLDDDARPSQTLREAEVNGAVQCLWDIFGGVVTERGYKLLDPHVGLIYGDSITLARGRDILVRLEKKGFASGNVVLGIGSYTYQYLTRDSFGWALKATYAEVNGEPQELVKDPVTDSGVKRSAKGLLRVDETATGYVLRDQQTQEQAEGGALVPVFRDGQLLVEQRLAQIRERLQGSWVCPEPGSIDWMRNMKKMEKVEKID</sequence>
<dbReference type="InterPro" id="IPR013785">
    <property type="entry name" value="Aldolase_TIM"/>
</dbReference>
<evidence type="ECO:0000256" key="1">
    <source>
        <dbReference type="ARBA" id="ARBA00010897"/>
    </source>
</evidence>
<evidence type="ECO:0000259" key="10">
    <source>
        <dbReference type="Pfam" id="PF18127"/>
    </source>
</evidence>
<keyword evidence="4 11" id="KW-0808">Transferase</keyword>
<dbReference type="EMBL" id="CP065997">
    <property type="protein sequence ID" value="QQB33995.1"/>
    <property type="molecule type" value="Genomic_DNA"/>
</dbReference>
<evidence type="ECO:0000256" key="2">
    <source>
        <dbReference type="ARBA" id="ARBA00022642"/>
    </source>
</evidence>
<evidence type="ECO:0000313" key="11">
    <source>
        <dbReference type="EMBL" id="QQB33995.1"/>
    </source>
</evidence>
<dbReference type="SUPFAM" id="SSF51690">
    <property type="entry name" value="Nicotinate/Quinolinate PRTase C-terminal domain-like"/>
    <property type="match status" value="1"/>
</dbReference>
<evidence type="ECO:0000313" key="12">
    <source>
        <dbReference type="Proteomes" id="UP000595231"/>
    </source>
</evidence>
<dbReference type="PANTHER" id="PTHR43816:SF1">
    <property type="entry name" value="NICOTINAMIDE PHOSPHORIBOSYLTRANSFERASE"/>
    <property type="match status" value="1"/>
</dbReference>
<evidence type="ECO:0000256" key="8">
    <source>
        <dbReference type="ARBA" id="ARBA00047835"/>
    </source>
</evidence>
<comment type="similarity">
    <text evidence="1">Belongs to the NAPRTase family.</text>
</comment>
<dbReference type="Pfam" id="PF04095">
    <property type="entry name" value="NAPRTase"/>
    <property type="match status" value="1"/>
</dbReference>
<evidence type="ECO:0000256" key="6">
    <source>
        <dbReference type="ARBA" id="ARBA00035024"/>
    </source>
</evidence>
<evidence type="ECO:0000259" key="9">
    <source>
        <dbReference type="Pfam" id="PF04095"/>
    </source>
</evidence>
<dbReference type="InterPro" id="IPR041529">
    <property type="entry name" value="DUF5598"/>
</dbReference>
<dbReference type="PANTHER" id="PTHR43816">
    <property type="entry name" value="NICOTINAMIDE PHOSPHORIBOSYLTRANSFERASE"/>
    <property type="match status" value="1"/>
</dbReference>